<protein>
    <submittedName>
        <fullName evidence="1">15554_t:CDS:1</fullName>
    </submittedName>
</protein>
<feature type="non-terminal residue" evidence="1">
    <location>
        <position position="42"/>
    </location>
</feature>
<name>A0A9N9JYS9_9GLOM</name>
<reference evidence="1" key="1">
    <citation type="submission" date="2021-06" db="EMBL/GenBank/DDBJ databases">
        <authorList>
            <person name="Kallberg Y."/>
            <person name="Tangrot J."/>
            <person name="Rosling A."/>
        </authorList>
    </citation>
    <scope>NUCLEOTIDE SEQUENCE</scope>
    <source>
        <strain evidence="1">IN212</strain>
    </source>
</reference>
<dbReference type="EMBL" id="CAJVPZ010071461">
    <property type="protein sequence ID" value="CAG8800635.1"/>
    <property type="molecule type" value="Genomic_DNA"/>
</dbReference>
<evidence type="ECO:0000313" key="1">
    <source>
        <dbReference type="EMBL" id="CAG8800635.1"/>
    </source>
</evidence>
<evidence type="ECO:0000313" key="2">
    <source>
        <dbReference type="Proteomes" id="UP000789396"/>
    </source>
</evidence>
<comment type="caution">
    <text evidence="1">The sequence shown here is derived from an EMBL/GenBank/DDBJ whole genome shotgun (WGS) entry which is preliminary data.</text>
</comment>
<accession>A0A9N9JYS9</accession>
<dbReference type="Proteomes" id="UP000789396">
    <property type="component" value="Unassembled WGS sequence"/>
</dbReference>
<sequence length="42" mass="5146">MACFLIELQIVSYCHQDEEMLVRWYNIDLQLMINQLIHHPED</sequence>
<organism evidence="1 2">
    <name type="scientific">Racocetra fulgida</name>
    <dbReference type="NCBI Taxonomy" id="60492"/>
    <lineage>
        <taxon>Eukaryota</taxon>
        <taxon>Fungi</taxon>
        <taxon>Fungi incertae sedis</taxon>
        <taxon>Mucoromycota</taxon>
        <taxon>Glomeromycotina</taxon>
        <taxon>Glomeromycetes</taxon>
        <taxon>Diversisporales</taxon>
        <taxon>Gigasporaceae</taxon>
        <taxon>Racocetra</taxon>
    </lineage>
</organism>
<gene>
    <name evidence="1" type="ORF">RFULGI_LOCUS17680</name>
</gene>
<keyword evidence="2" id="KW-1185">Reference proteome</keyword>
<proteinExistence type="predicted"/>
<dbReference type="AlphaFoldDB" id="A0A9N9JYS9"/>